<dbReference type="Proteomes" id="UP001454036">
    <property type="component" value="Unassembled WGS sequence"/>
</dbReference>
<feature type="region of interest" description="Disordered" evidence="1">
    <location>
        <begin position="1"/>
        <end position="21"/>
    </location>
</feature>
<gene>
    <name evidence="2" type="ORF">LIER_20839</name>
</gene>
<proteinExistence type="predicted"/>
<sequence length="121" mass="13258">MPASSGDDYGGSAVQDDGEQTSWRLNMSKSAINSLSEEINLEIKILPHPYTASNYSNTITSQQHISTTQPNLTSNQTITTINHPKFHARTFKILPVVPINKRAHQRDLSSSKIGGGISRLP</sequence>
<reference evidence="2 3" key="1">
    <citation type="submission" date="2024-01" db="EMBL/GenBank/DDBJ databases">
        <title>The complete chloroplast genome sequence of Lithospermum erythrorhizon: insights into the phylogenetic relationship among Boraginaceae species and the maternal lineages of purple gromwells.</title>
        <authorList>
            <person name="Okada T."/>
            <person name="Watanabe K."/>
        </authorList>
    </citation>
    <scope>NUCLEOTIDE SEQUENCE [LARGE SCALE GENOMIC DNA]</scope>
</reference>
<name>A0AAV3QQT4_LITER</name>
<evidence type="ECO:0000313" key="2">
    <source>
        <dbReference type="EMBL" id="GAA0165433.1"/>
    </source>
</evidence>
<keyword evidence="3" id="KW-1185">Reference proteome</keyword>
<dbReference type="AlphaFoldDB" id="A0AAV3QQT4"/>
<accession>A0AAV3QQT4</accession>
<organism evidence="2 3">
    <name type="scientific">Lithospermum erythrorhizon</name>
    <name type="common">Purple gromwell</name>
    <name type="synonym">Lithospermum officinale var. erythrorhizon</name>
    <dbReference type="NCBI Taxonomy" id="34254"/>
    <lineage>
        <taxon>Eukaryota</taxon>
        <taxon>Viridiplantae</taxon>
        <taxon>Streptophyta</taxon>
        <taxon>Embryophyta</taxon>
        <taxon>Tracheophyta</taxon>
        <taxon>Spermatophyta</taxon>
        <taxon>Magnoliopsida</taxon>
        <taxon>eudicotyledons</taxon>
        <taxon>Gunneridae</taxon>
        <taxon>Pentapetalae</taxon>
        <taxon>asterids</taxon>
        <taxon>lamiids</taxon>
        <taxon>Boraginales</taxon>
        <taxon>Boraginaceae</taxon>
        <taxon>Boraginoideae</taxon>
        <taxon>Lithospermeae</taxon>
        <taxon>Lithospermum</taxon>
    </lineage>
</organism>
<comment type="caution">
    <text evidence="2">The sequence shown here is derived from an EMBL/GenBank/DDBJ whole genome shotgun (WGS) entry which is preliminary data.</text>
</comment>
<dbReference type="EMBL" id="BAABME010005375">
    <property type="protein sequence ID" value="GAA0165433.1"/>
    <property type="molecule type" value="Genomic_DNA"/>
</dbReference>
<evidence type="ECO:0000256" key="1">
    <source>
        <dbReference type="SAM" id="MobiDB-lite"/>
    </source>
</evidence>
<evidence type="ECO:0000313" key="3">
    <source>
        <dbReference type="Proteomes" id="UP001454036"/>
    </source>
</evidence>
<protein>
    <submittedName>
        <fullName evidence="2">Uncharacterized protein</fullName>
    </submittedName>
</protein>